<dbReference type="Pfam" id="PF00487">
    <property type="entry name" value="FA_desaturase"/>
    <property type="match status" value="2"/>
</dbReference>
<dbReference type="EMBL" id="CAICTM010000906">
    <property type="protein sequence ID" value="CAB9518129.1"/>
    <property type="molecule type" value="Genomic_DNA"/>
</dbReference>
<dbReference type="Proteomes" id="UP001153069">
    <property type="component" value="Unassembled WGS sequence"/>
</dbReference>
<keyword evidence="1" id="KW-1133">Transmembrane helix</keyword>
<accession>A0A9N8EFB7</accession>
<proteinExistence type="predicted"/>
<dbReference type="PANTHER" id="PTHR32100">
    <property type="entry name" value="OMEGA-6 FATTY ACID DESATURASE, CHLOROPLASTIC"/>
    <property type="match status" value="1"/>
</dbReference>
<feature type="domain" description="Fatty acid desaturase" evidence="2">
    <location>
        <begin position="105"/>
        <end position="187"/>
    </location>
</feature>
<evidence type="ECO:0000313" key="3">
    <source>
        <dbReference type="EMBL" id="CAB9518129.1"/>
    </source>
</evidence>
<feature type="transmembrane region" description="Helical" evidence="1">
    <location>
        <begin position="327"/>
        <end position="345"/>
    </location>
</feature>
<comment type="caution">
    <text evidence="3">The sequence shown here is derived from an EMBL/GenBank/DDBJ whole genome shotgun (WGS) entry which is preliminary data.</text>
</comment>
<keyword evidence="1" id="KW-0472">Membrane</keyword>
<feature type="transmembrane region" description="Helical" evidence="1">
    <location>
        <begin position="239"/>
        <end position="259"/>
    </location>
</feature>
<evidence type="ECO:0000256" key="1">
    <source>
        <dbReference type="SAM" id="Phobius"/>
    </source>
</evidence>
<feature type="transmembrane region" description="Helical" evidence="1">
    <location>
        <begin position="135"/>
        <end position="156"/>
    </location>
</feature>
<organism evidence="3 4">
    <name type="scientific">Seminavis robusta</name>
    <dbReference type="NCBI Taxonomy" id="568900"/>
    <lineage>
        <taxon>Eukaryota</taxon>
        <taxon>Sar</taxon>
        <taxon>Stramenopiles</taxon>
        <taxon>Ochrophyta</taxon>
        <taxon>Bacillariophyta</taxon>
        <taxon>Bacillariophyceae</taxon>
        <taxon>Bacillariophycidae</taxon>
        <taxon>Naviculales</taxon>
        <taxon>Naviculaceae</taxon>
        <taxon>Seminavis</taxon>
    </lineage>
</organism>
<evidence type="ECO:0000313" key="4">
    <source>
        <dbReference type="Proteomes" id="UP001153069"/>
    </source>
</evidence>
<name>A0A9N8EFB7_9STRA</name>
<dbReference type="OrthoDB" id="1461976at2759"/>
<dbReference type="AlphaFoldDB" id="A0A9N8EFB7"/>
<reference evidence="3" key="1">
    <citation type="submission" date="2020-06" db="EMBL/GenBank/DDBJ databases">
        <authorList>
            <consortium name="Plant Systems Biology data submission"/>
        </authorList>
    </citation>
    <scope>NUCLEOTIDE SEQUENCE</scope>
    <source>
        <strain evidence="3">D6</strain>
    </source>
</reference>
<feature type="domain" description="Fatty acid desaturase" evidence="2">
    <location>
        <begin position="289"/>
        <end position="416"/>
    </location>
</feature>
<gene>
    <name evidence="3" type="ORF">SEMRO_908_G218890.1</name>
</gene>
<dbReference type="InterPro" id="IPR005804">
    <property type="entry name" value="FA_desaturase_dom"/>
</dbReference>
<keyword evidence="1" id="KW-0812">Transmembrane</keyword>
<protein>
    <submittedName>
        <fullName evidence="3">Delta(12) acyl-lipid conjugase (11E,13E-forming)</fullName>
    </submittedName>
</protein>
<dbReference type="GO" id="GO:0006629">
    <property type="term" value="P:lipid metabolic process"/>
    <property type="evidence" value="ECO:0007669"/>
    <property type="project" value="InterPro"/>
</dbReference>
<feature type="transmembrane region" description="Helical" evidence="1">
    <location>
        <begin position="105"/>
        <end position="123"/>
    </location>
</feature>
<keyword evidence="4" id="KW-1185">Reference proteome</keyword>
<feature type="transmembrane region" description="Helical" evidence="1">
    <location>
        <begin position="57"/>
        <end position="77"/>
    </location>
</feature>
<evidence type="ECO:0000259" key="2">
    <source>
        <dbReference type="Pfam" id="PF00487"/>
    </source>
</evidence>
<dbReference type="InterPro" id="IPR012171">
    <property type="entry name" value="Fatty_acid_desaturase"/>
</dbReference>
<sequence>MVASTSAKDKDEWTSPFTPERIDSRVAGKTLEEINDQFPTVSEIRNVIPAHCFDRSLFWSFFYLVLDLLQGIFVWYITRHVIGLSSDAPSSPIWTWQWCLWRTAWNVYAVVMGFAVSGLWVLAHECSHGAFSKYPVLNGAVGLALHTFLCVPHFSWQFSHAKHHRRTNDLVDGESHVPATHDEMGLTKKVGTKEQYKRLSPESVKAKISVFSNQGPMGFLSNPMYDHALKHQTLGDTGFAVFMMLSRLLLGWQLFLFGISSNGKLGADQEPIANTEFPDHFRPSSRLFPSGMRWKVILSDVGVLVNVCLQVYFSWCYSWQAVWMWYWGPYVVVHAVVVTVTWLHHTHESVPNFDREQWSWMKTNIATTIDRPGYWWLNHCTHDINTTHLVHHIFPEIPHYRAMEATKAVRAYLEPKELYNYDPTDFCLALWKVCKTCHFVDSDKNGVQYFKKLSDVPCLAAEVDAGKKDS</sequence>
<dbReference type="GO" id="GO:0016491">
    <property type="term" value="F:oxidoreductase activity"/>
    <property type="evidence" value="ECO:0007669"/>
    <property type="project" value="InterPro"/>
</dbReference>
<feature type="transmembrane region" description="Helical" evidence="1">
    <location>
        <begin position="296"/>
        <end position="315"/>
    </location>
</feature>